<reference evidence="1 2" key="1">
    <citation type="submission" date="2013-02" db="EMBL/GenBank/DDBJ databases">
        <title>The Genome Sequence of Enterococcus phoeniculicola BAA-412.</title>
        <authorList>
            <consortium name="The Broad Institute Genome Sequencing Platform"/>
            <consortium name="The Broad Institute Genome Sequencing Center for Infectious Disease"/>
            <person name="Earl A.M."/>
            <person name="Gilmore M.S."/>
            <person name="Lebreton F."/>
            <person name="Walker B."/>
            <person name="Young S.K."/>
            <person name="Zeng Q."/>
            <person name="Gargeya S."/>
            <person name="Fitzgerald M."/>
            <person name="Haas B."/>
            <person name="Abouelleil A."/>
            <person name="Alvarado L."/>
            <person name="Arachchi H.M."/>
            <person name="Berlin A.M."/>
            <person name="Chapman S.B."/>
            <person name="Dewar J."/>
            <person name="Goldberg J."/>
            <person name="Griggs A."/>
            <person name="Gujja S."/>
            <person name="Hansen M."/>
            <person name="Howarth C."/>
            <person name="Imamovic A."/>
            <person name="Larimer J."/>
            <person name="McCowan C."/>
            <person name="Murphy C."/>
            <person name="Neiman D."/>
            <person name="Pearson M."/>
            <person name="Priest M."/>
            <person name="Roberts A."/>
            <person name="Saif S."/>
            <person name="Shea T."/>
            <person name="Sisk P."/>
            <person name="Sykes S."/>
            <person name="Wortman J."/>
            <person name="Nusbaum C."/>
            <person name="Birren B."/>
        </authorList>
    </citation>
    <scope>NUCLEOTIDE SEQUENCE [LARGE SCALE GENOMIC DNA]</scope>
    <source>
        <strain evidence="1 2">ATCC BAA-412</strain>
    </source>
</reference>
<keyword evidence="2" id="KW-1185">Reference proteome</keyword>
<dbReference type="PATRIC" id="fig|1158610.3.peg.624"/>
<dbReference type="AlphaFoldDB" id="R3X0U5"/>
<evidence type="ECO:0000313" key="1">
    <source>
        <dbReference type="EMBL" id="EOL47645.1"/>
    </source>
</evidence>
<protein>
    <recommendedName>
        <fullName evidence="3">SnoaL-like domain-containing protein</fullName>
    </recommendedName>
</protein>
<dbReference type="STRING" id="154621.RV11_GL000449"/>
<sequence length="157" mass="18260">MKKIYKLLICLFLCLSVIFLILGFPTKTIKTQTLTITGNISDEQAAKETLLTLEKNIQAINDKDIDAYLSTIPTSNWKETRVEMNEFFKEYDIKNELLSFEIKKQDKTHMLIQTLQKTINLGKNNYKSHIAEANHTFVKKGNRWLIQETVITNTEFI</sequence>
<comment type="caution">
    <text evidence="1">The sequence shown here is derived from an EMBL/GenBank/DDBJ whole genome shotgun (WGS) entry which is preliminary data.</text>
</comment>
<name>R3X0U5_9ENTE</name>
<gene>
    <name evidence="1" type="ORF">UC3_00648</name>
</gene>
<evidence type="ECO:0008006" key="3">
    <source>
        <dbReference type="Google" id="ProtNLM"/>
    </source>
</evidence>
<dbReference type="HOGENOM" id="CLU_134312_0_0_9"/>
<dbReference type="OrthoDB" id="2186514at2"/>
<organism evidence="1 2">
    <name type="scientific">Enterococcus phoeniculicola ATCC BAA-412</name>
    <dbReference type="NCBI Taxonomy" id="1158610"/>
    <lineage>
        <taxon>Bacteria</taxon>
        <taxon>Bacillati</taxon>
        <taxon>Bacillota</taxon>
        <taxon>Bacilli</taxon>
        <taxon>Lactobacillales</taxon>
        <taxon>Enterococcaceae</taxon>
        <taxon>Enterococcus</taxon>
    </lineage>
</organism>
<accession>R3X0U5</accession>
<proteinExistence type="predicted"/>
<dbReference type="RefSeq" id="WP_010767321.1">
    <property type="nucleotide sequence ID" value="NZ_ASWE01000004.1"/>
</dbReference>
<dbReference type="Proteomes" id="UP000013785">
    <property type="component" value="Unassembled WGS sequence"/>
</dbReference>
<dbReference type="eggNOG" id="ENOG503360C">
    <property type="taxonomic scope" value="Bacteria"/>
</dbReference>
<dbReference type="EMBL" id="AJAT01000008">
    <property type="protein sequence ID" value="EOL47645.1"/>
    <property type="molecule type" value="Genomic_DNA"/>
</dbReference>
<evidence type="ECO:0000313" key="2">
    <source>
        <dbReference type="Proteomes" id="UP000013785"/>
    </source>
</evidence>